<feature type="region of interest" description="Disordered" evidence="1">
    <location>
        <begin position="1"/>
        <end position="24"/>
    </location>
</feature>
<evidence type="ECO:0000313" key="2">
    <source>
        <dbReference type="EMBL" id="QHS88533.1"/>
    </source>
</evidence>
<evidence type="ECO:0000256" key="1">
    <source>
        <dbReference type="SAM" id="MobiDB-lite"/>
    </source>
</evidence>
<name>A0A6C0BAP6_9ZZZZ</name>
<dbReference type="AlphaFoldDB" id="A0A6C0BAP6"/>
<sequence length="77" mass="9058">MDLNKAFADHWDKKNPSAHVQACDHSRQLMEDAQRERERKQKLAELDKLAQKQSDNSSADKMQFFVYKFLFMDVGNP</sequence>
<protein>
    <submittedName>
        <fullName evidence="2">Uncharacterized protein</fullName>
    </submittedName>
</protein>
<proteinExistence type="predicted"/>
<organism evidence="2">
    <name type="scientific">viral metagenome</name>
    <dbReference type="NCBI Taxonomy" id="1070528"/>
    <lineage>
        <taxon>unclassified sequences</taxon>
        <taxon>metagenomes</taxon>
        <taxon>organismal metagenomes</taxon>
    </lineage>
</organism>
<reference evidence="2" key="1">
    <citation type="journal article" date="2020" name="Nature">
        <title>Giant virus diversity and host interactions through global metagenomics.</title>
        <authorList>
            <person name="Schulz F."/>
            <person name="Roux S."/>
            <person name="Paez-Espino D."/>
            <person name="Jungbluth S."/>
            <person name="Walsh D.A."/>
            <person name="Denef V.J."/>
            <person name="McMahon K.D."/>
            <person name="Konstantinidis K.T."/>
            <person name="Eloe-Fadrosh E.A."/>
            <person name="Kyrpides N.C."/>
            <person name="Woyke T."/>
        </authorList>
    </citation>
    <scope>NUCLEOTIDE SEQUENCE</scope>
    <source>
        <strain evidence="2">GVMAG-M-3300010158-55</strain>
    </source>
</reference>
<accession>A0A6C0BAP6</accession>
<dbReference type="EMBL" id="MN739098">
    <property type="protein sequence ID" value="QHS88533.1"/>
    <property type="molecule type" value="Genomic_DNA"/>
</dbReference>